<dbReference type="AlphaFoldDB" id="A0A1F2PIY1"/>
<sequence length="280" mass="30043">MRKIGVLQIVDHVAEMCIEANTFLSDDMMEGLRRARQLEESENGKEILETMLSNFEVAKNKNIPICQDTGMVVMFVTFGQDLIIEGGSLEEALQAGVAKGYEEGYLRKSVVADPFIRTNTGNNTPAVIHYQVVPGDGLKIKILPKGFGSENTSALKMLKPADGMAGVKEFVLQTVETGSPNACAPIVVGVGVGGTMEKAAIMAKEALSRPLGEHNPLEHIEALEEYLLEASNALGIGPMGLGGINTVLGVNVEVFPTHIAGLPVAVNITCYVNRHVEREL</sequence>
<dbReference type="EMBL" id="LKEU01000024">
    <property type="protein sequence ID" value="OFV71287.1"/>
    <property type="molecule type" value="Genomic_DNA"/>
</dbReference>
<gene>
    <name evidence="8" type="primary">ttdA</name>
    <name evidence="8" type="ORF">ACWI_12010</name>
</gene>
<dbReference type="EC" id="4.2.1.32" evidence="8"/>
<keyword evidence="4" id="KW-0408">Iron</keyword>
<keyword evidence="5" id="KW-0411">Iron-sulfur</keyword>
<evidence type="ECO:0000313" key="8">
    <source>
        <dbReference type="EMBL" id="OFV71287.1"/>
    </source>
</evidence>
<dbReference type="GO" id="GO:0051539">
    <property type="term" value="F:4 iron, 4 sulfur cluster binding"/>
    <property type="evidence" value="ECO:0007669"/>
    <property type="project" value="UniProtKB-KW"/>
</dbReference>
<dbReference type="PANTHER" id="PTHR30389:SF17">
    <property type="entry name" value="L(+)-TARTRATE DEHYDRATASE SUBUNIT ALPHA-RELATED"/>
    <property type="match status" value="1"/>
</dbReference>
<evidence type="ECO:0000256" key="5">
    <source>
        <dbReference type="ARBA" id="ARBA00023014"/>
    </source>
</evidence>
<protein>
    <submittedName>
        <fullName evidence="8">L(+)-tartrate dehydratase subunit alpha</fullName>
        <ecNumber evidence="8">4.2.1.32</ecNumber>
    </submittedName>
</protein>
<comment type="caution">
    <text evidence="8">The sequence shown here is derived from an EMBL/GenBank/DDBJ whole genome shotgun (WGS) entry which is preliminary data.</text>
</comment>
<dbReference type="RefSeq" id="WP_070370532.1">
    <property type="nucleotide sequence ID" value="NZ_LKEU01000024.1"/>
</dbReference>
<accession>A0A1F2PIY1</accession>
<dbReference type="NCBIfam" id="TIGR00722">
    <property type="entry name" value="ttdA_fumA_fumB"/>
    <property type="match status" value="1"/>
</dbReference>
<feature type="domain" description="Fe-S hydro-lyase tartrate dehydratase alpha-type catalytic" evidence="7">
    <location>
        <begin position="11"/>
        <end position="277"/>
    </location>
</feature>
<dbReference type="InterPro" id="IPR004646">
    <property type="entry name" value="Fe-S_hydro-lyase_TtdA-typ_cat"/>
</dbReference>
<organism evidence="8 9">
    <name type="scientific">Acetobacterium wieringae</name>
    <dbReference type="NCBI Taxonomy" id="52694"/>
    <lineage>
        <taxon>Bacteria</taxon>
        <taxon>Bacillati</taxon>
        <taxon>Bacillota</taxon>
        <taxon>Clostridia</taxon>
        <taxon>Eubacteriales</taxon>
        <taxon>Eubacteriaceae</taxon>
        <taxon>Acetobacterium</taxon>
    </lineage>
</organism>
<evidence type="ECO:0000256" key="1">
    <source>
        <dbReference type="ARBA" id="ARBA00008876"/>
    </source>
</evidence>
<dbReference type="PANTHER" id="PTHR30389">
    <property type="entry name" value="FUMARATE HYDRATASE-RELATED"/>
    <property type="match status" value="1"/>
</dbReference>
<evidence type="ECO:0000256" key="2">
    <source>
        <dbReference type="ARBA" id="ARBA00022485"/>
    </source>
</evidence>
<keyword evidence="6 8" id="KW-0456">Lyase</keyword>
<dbReference type="STRING" id="52694.ACWI_12010"/>
<reference evidence="8 9" key="1">
    <citation type="submission" date="2015-09" db="EMBL/GenBank/DDBJ databases">
        <title>Genome sequence of Acetobacterium wieringae DSM 1911.</title>
        <authorList>
            <person name="Poehlein A."/>
            <person name="Bengelsdorf F.R."/>
            <person name="Schiel-Bengelsdorf B."/>
            <person name="Duerre P."/>
            <person name="Daniel R."/>
        </authorList>
    </citation>
    <scope>NUCLEOTIDE SEQUENCE [LARGE SCALE GENOMIC DNA]</scope>
    <source>
        <strain evidence="8 9">DSM 1911</strain>
    </source>
</reference>
<keyword evidence="3" id="KW-0479">Metal-binding</keyword>
<proteinExistence type="inferred from homology"/>
<dbReference type="GO" id="GO:0046872">
    <property type="term" value="F:metal ion binding"/>
    <property type="evidence" value="ECO:0007669"/>
    <property type="project" value="UniProtKB-KW"/>
</dbReference>
<evidence type="ECO:0000256" key="3">
    <source>
        <dbReference type="ARBA" id="ARBA00022723"/>
    </source>
</evidence>
<dbReference type="GO" id="GO:0008730">
    <property type="term" value="F:L(+)-tartrate dehydratase activity"/>
    <property type="evidence" value="ECO:0007669"/>
    <property type="project" value="UniProtKB-EC"/>
</dbReference>
<evidence type="ECO:0000256" key="4">
    <source>
        <dbReference type="ARBA" id="ARBA00023004"/>
    </source>
</evidence>
<dbReference type="OrthoDB" id="9798978at2"/>
<evidence type="ECO:0000259" key="7">
    <source>
        <dbReference type="Pfam" id="PF05681"/>
    </source>
</evidence>
<comment type="similarity">
    <text evidence="1">Belongs to the class-I fumarase family.</text>
</comment>
<dbReference type="Pfam" id="PF05681">
    <property type="entry name" value="Fumerase"/>
    <property type="match status" value="1"/>
</dbReference>
<dbReference type="Proteomes" id="UP000176244">
    <property type="component" value="Unassembled WGS sequence"/>
</dbReference>
<evidence type="ECO:0000256" key="6">
    <source>
        <dbReference type="ARBA" id="ARBA00023239"/>
    </source>
</evidence>
<name>A0A1F2PIY1_9FIRM</name>
<dbReference type="InterPro" id="IPR051208">
    <property type="entry name" value="Class-I_Fumarase/Tartrate_DH"/>
</dbReference>
<keyword evidence="2" id="KW-0004">4Fe-4S</keyword>
<dbReference type="NCBIfam" id="NF004885">
    <property type="entry name" value="PRK06246.1"/>
    <property type="match status" value="1"/>
</dbReference>
<evidence type="ECO:0000313" key="9">
    <source>
        <dbReference type="Proteomes" id="UP000176244"/>
    </source>
</evidence>